<evidence type="ECO:0000256" key="2">
    <source>
        <dbReference type="SAM" id="SignalP"/>
    </source>
</evidence>
<dbReference type="Proteomes" id="UP000823636">
    <property type="component" value="Unassembled WGS sequence"/>
</dbReference>
<protein>
    <submittedName>
        <fullName evidence="4">Tetratricopeptide repeat protein</fullName>
    </submittedName>
</protein>
<reference evidence="4" key="2">
    <citation type="journal article" date="2021" name="PeerJ">
        <title>Extensive microbial diversity within the chicken gut microbiome revealed by metagenomics and culture.</title>
        <authorList>
            <person name="Gilroy R."/>
            <person name="Ravi A."/>
            <person name="Getino M."/>
            <person name="Pursley I."/>
            <person name="Horton D.L."/>
            <person name="Alikhan N.F."/>
            <person name="Baker D."/>
            <person name="Gharbi K."/>
            <person name="Hall N."/>
            <person name="Watson M."/>
            <person name="Adriaenssens E.M."/>
            <person name="Foster-Nyarko E."/>
            <person name="Jarju S."/>
            <person name="Secka A."/>
            <person name="Antonio M."/>
            <person name="Oren A."/>
            <person name="Chaudhuri R.R."/>
            <person name="La Ragione R."/>
            <person name="Hildebrand F."/>
            <person name="Pallen M.J."/>
        </authorList>
    </citation>
    <scope>NUCLEOTIDE SEQUENCE</scope>
    <source>
        <strain evidence="4">G3-4614</strain>
    </source>
</reference>
<sequence length="998" mass="108715">MKAFSRYVFCIVAVMCACCEGAPLFAGGFSTPYWYEVGERMFAGSSFLGSRNAFGKSVATESDKPLVASQAEFYAVKSAYENGDADAMAMLERYIAESVEKVGIPSANSMLADLYMKAGRFADAAKIYASADISTLSREERALMTLNSAIIEYEKGNFGEVKALLSDFPKPGVPYGNEALFYKSAACYALGEYDEAEQGFDRLSHDGRFADASRHYLTGIYFADKRFGRALESGEALLASPAEDKAGREELLRICGESAFYLGDREKCVSYLEAYVGETASPLPEALYMLGVSYYSDARYRDAVSMLGRVACDDAELMQSASLYLGHSYLAEGDKDGALLAYGNAANSGSDMSVREAALYNYALLLNETSIVSFSKAVATFESYVNMFPDSKNAGVINRLLVNRYFTADNYQEALASIANIENPSDVILKARQEILYRMGSQAYVNGDADVAYSCFSQAADMGNLSADILGKALLWRGEIAYAKGDYSAAYDDFSRALQASRSVVPVVYYNLGYTGFSKGEYGKAAQMFSKYLSEGDGKGKMAADAWCRIGDCRYMASDYTGASAAYVKGGELWPEGADYAVFRQGVIAQVQKRPDAVVAFMERLREQYPSSRHIPDALYLEGMGLLASGKSSEGIARLSSLVSKYPSSDAARAASLQRAVAYVNAGDMPKALEAYKQVVALYPRSEEARIAEADLKNLYVQSGNVDEYLAYLNDYKSGEGYDVAEIDSLTFFAAENLFLKSGKDGFARIADYLESYPDGAFVADAAYYAGRYMYDAGDTARCRSFLSKGIAAKAKGRFAAESLYLLASVEESAGNNAAAEKYYRKVSESFPDWEGEVDARCGLVRTAYASGRFDVAVSEASMLLNSSLPAGEASRILYLRASAYSRLGDSEAAHADLVKLAADKRSVYGAEAAYRLGEDCLVNNDTDGAAAYASELVSSGTGQRYWVARAIILLSDVSYRKGDRYKAVQYLKSLSENYDEDDDIKGIIEKKLLLYSD</sequence>
<feature type="domain" description="Ancillary SecYEG translocon subunit/Cell division coordinator CpoB TPR" evidence="3">
    <location>
        <begin position="628"/>
        <end position="717"/>
    </location>
</feature>
<feature type="signal peptide" evidence="2">
    <location>
        <begin position="1"/>
        <end position="26"/>
    </location>
</feature>
<name>A0A9D9E4G6_9BACT</name>
<dbReference type="GO" id="GO:0006383">
    <property type="term" value="P:transcription by RNA polymerase III"/>
    <property type="evidence" value="ECO:0007669"/>
    <property type="project" value="InterPro"/>
</dbReference>
<dbReference type="Pfam" id="PF13432">
    <property type="entry name" value="TPR_16"/>
    <property type="match status" value="2"/>
</dbReference>
<gene>
    <name evidence="4" type="ORF">IAC54_05385</name>
</gene>
<dbReference type="SUPFAM" id="SSF81901">
    <property type="entry name" value="HCP-like"/>
    <property type="match status" value="1"/>
</dbReference>
<dbReference type="InterPro" id="IPR039340">
    <property type="entry name" value="Tfc4/TFIIIC-102/Sfc4"/>
</dbReference>
<keyword evidence="1" id="KW-0802">TPR repeat</keyword>
<dbReference type="SUPFAM" id="SSF48452">
    <property type="entry name" value="TPR-like"/>
    <property type="match status" value="3"/>
</dbReference>
<dbReference type="Gene3D" id="1.25.40.10">
    <property type="entry name" value="Tetratricopeptide repeat domain"/>
    <property type="match status" value="7"/>
</dbReference>
<evidence type="ECO:0000259" key="3">
    <source>
        <dbReference type="Pfam" id="PF09976"/>
    </source>
</evidence>
<dbReference type="SMART" id="SM00028">
    <property type="entry name" value="TPR"/>
    <property type="match status" value="6"/>
</dbReference>
<accession>A0A9D9E4G6</accession>
<dbReference type="GO" id="GO:0000127">
    <property type="term" value="C:transcription factor TFIIIC complex"/>
    <property type="evidence" value="ECO:0007669"/>
    <property type="project" value="TreeGrafter"/>
</dbReference>
<evidence type="ECO:0000313" key="5">
    <source>
        <dbReference type="Proteomes" id="UP000823636"/>
    </source>
</evidence>
<dbReference type="Pfam" id="PF13181">
    <property type="entry name" value="TPR_8"/>
    <property type="match status" value="1"/>
</dbReference>
<feature type="chain" id="PRO_5038363712" evidence="2">
    <location>
        <begin position="27"/>
        <end position="998"/>
    </location>
</feature>
<dbReference type="PROSITE" id="PS51257">
    <property type="entry name" value="PROKAR_LIPOPROTEIN"/>
    <property type="match status" value="1"/>
</dbReference>
<dbReference type="EMBL" id="JADIMW010000060">
    <property type="protein sequence ID" value="MBO8438315.1"/>
    <property type="molecule type" value="Genomic_DNA"/>
</dbReference>
<feature type="repeat" description="TPR" evidence="1">
    <location>
        <begin position="653"/>
        <end position="686"/>
    </location>
</feature>
<keyword evidence="2" id="KW-0732">Signal</keyword>
<organism evidence="4 5">
    <name type="scientific">Candidatus Caccoplasma merdipullorum</name>
    <dbReference type="NCBI Taxonomy" id="2840718"/>
    <lineage>
        <taxon>Bacteria</taxon>
        <taxon>Pseudomonadati</taxon>
        <taxon>Bacteroidota</taxon>
        <taxon>Bacteroidia</taxon>
        <taxon>Bacteroidales</taxon>
        <taxon>Bacteroidaceae</taxon>
        <taxon>Bacteroidaceae incertae sedis</taxon>
        <taxon>Candidatus Caccoplasma</taxon>
    </lineage>
</organism>
<reference evidence="4" key="1">
    <citation type="submission" date="2020-10" db="EMBL/GenBank/DDBJ databases">
        <authorList>
            <person name="Gilroy R."/>
        </authorList>
    </citation>
    <scope>NUCLEOTIDE SEQUENCE</scope>
    <source>
        <strain evidence="4">G3-4614</strain>
    </source>
</reference>
<dbReference type="AlphaFoldDB" id="A0A9D9E4G6"/>
<dbReference type="PANTHER" id="PTHR23082">
    <property type="entry name" value="TRANSCRIPTION INITIATION FACTOR IIIC TFIIIC , POLYPEPTIDE 3-RELATED"/>
    <property type="match status" value="1"/>
</dbReference>
<evidence type="ECO:0000313" key="4">
    <source>
        <dbReference type="EMBL" id="MBO8438315.1"/>
    </source>
</evidence>
<evidence type="ECO:0000256" key="1">
    <source>
        <dbReference type="PROSITE-ProRule" id="PRU00339"/>
    </source>
</evidence>
<dbReference type="Pfam" id="PF09976">
    <property type="entry name" value="TPR_21"/>
    <property type="match status" value="1"/>
</dbReference>
<comment type="caution">
    <text evidence="4">The sequence shown here is derived from an EMBL/GenBank/DDBJ whole genome shotgun (WGS) entry which is preliminary data.</text>
</comment>
<dbReference type="InterPro" id="IPR018704">
    <property type="entry name" value="SecYEG/CpoB_TPR"/>
</dbReference>
<dbReference type="InterPro" id="IPR011990">
    <property type="entry name" value="TPR-like_helical_dom_sf"/>
</dbReference>
<dbReference type="PROSITE" id="PS50005">
    <property type="entry name" value="TPR"/>
    <property type="match status" value="1"/>
</dbReference>
<dbReference type="InterPro" id="IPR019734">
    <property type="entry name" value="TPR_rpt"/>
</dbReference>
<proteinExistence type="predicted"/>
<dbReference type="PANTHER" id="PTHR23082:SF0">
    <property type="entry name" value="GENERAL TRANSCRIPTION FACTOR 3C POLYPEPTIDE 3"/>
    <property type="match status" value="1"/>
</dbReference>